<organism evidence="3 4">
    <name type="scientific">Paenibacillus albus</name>
    <dbReference type="NCBI Taxonomy" id="2495582"/>
    <lineage>
        <taxon>Bacteria</taxon>
        <taxon>Bacillati</taxon>
        <taxon>Bacillota</taxon>
        <taxon>Bacilli</taxon>
        <taxon>Bacillales</taxon>
        <taxon>Paenibacillaceae</taxon>
        <taxon>Paenibacillus</taxon>
    </lineage>
</organism>
<feature type="compositionally biased region" description="Basic and acidic residues" evidence="1">
    <location>
        <begin position="100"/>
        <end position="112"/>
    </location>
</feature>
<sequence length="112" mass="11613">MRLTGFLIGSLAGMAAAAYVARKRPGMFAWASSAAGQAVSGMSRGMTRKAMGAMMSRQFTNEASHAVPKHTGGSAGGGSGKDSWSQIEMLLNSDPSVKQQVDDIKAEAAKPH</sequence>
<accession>A0A3Q8X5Q4</accession>
<dbReference type="AlphaFoldDB" id="A0A3Q8X5Q4"/>
<dbReference type="Proteomes" id="UP000272528">
    <property type="component" value="Chromosome"/>
</dbReference>
<keyword evidence="4" id="KW-1185">Reference proteome</keyword>
<reference evidence="4" key="1">
    <citation type="submission" date="2018-12" db="EMBL/GenBank/DDBJ databases">
        <title>Genome sequence of Peanibacillus sp.</title>
        <authorList>
            <person name="Subramani G."/>
            <person name="Srinivasan S."/>
            <person name="Kim M.K."/>
        </authorList>
    </citation>
    <scope>NUCLEOTIDE SEQUENCE [LARGE SCALE GENOMIC DNA]</scope>
    <source>
        <strain evidence="4">18JY67-1</strain>
    </source>
</reference>
<feature type="signal peptide" evidence="2">
    <location>
        <begin position="1"/>
        <end position="17"/>
    </location>
</feature>
<evidence type="ECO:0000313" key="3">
    <source>
        <dbReference type="EMBL" id="AZN40693.1"/>
    </source>
</evidence>
<protein>
    <recommendedName>
        <fullName evidence="5">YtxH domain-containing protein</fullName>
    </recommendedName>
</protein>
<dbReference type="RefSeq" id="WP_126016040.1">
    <property type="nucleotide sequence ID" value="NZ_CP034437.1"/>
</dbReference>
<name>A0A3Q8X5Q4_9BACL</name>
<evidence type="ECO:0008006" key="5">
    <source>
        <dbReference type="Google" id="ProtNLM"/>
    </source>
</evidence>
<proteinExistence type="predicted"/>
<dbReference type="EMBL" id="CP034437">
    <property type="protein sequence ID" value="AZN40693.1"/>
    <property type="molecule type" value="Genomic_DNA"/>
</dbReference>
<evidence type="ECO:0000256" key="1">
    <source>
        <dbReference type="SAM" id="MobiDB-lite"/>
    </source>
</evidence>
<dbReference type="OrthoDB" id="2679423at2"/>
<keyword evidence="2" id="KW-0732">Signal</keyword>
<dbReference type="KEGG" id="palb:EJC50_14280"/>
<feature type="chain" id="PRO_5018734466" description="YtxH domain-containing protein" evidence="2">
    <location>
        <begin position="18"/>
        <end position="112"/>
    </location>
</feature>
<evidence type="ECO:0000256" key="2">
    <source>
        <dbReference type="SAM" id="SignalP"/>
    </source>
</evidence>
<evidence type="ECO:0000313" key="4">
    <source>
        <dbReference type="Proteomes" id="UP000272528"/>
    </source>
</evidence>
<gene>
    <name evidence="3" type="ORF">EJC50_14280</name>
</gene>
<feature type="region of interest" description="Disordered" evidence="1">
    <location>
        <begin position="58"/>
        <end position="112"/>
    </location>
</feature>